<evidence type="ECO:0000313" key="2">
    <source>
        <dbReference type="Proteomes" id="UP000886520"/>
    </source>
</evidence>
<sequence>MLQMCAPLVICSCRSFGYGRSASFTFCRIHSNSTTALRNRLSRVQTLEWTLDLSRIWRTQAILAVIWELSTSTIAGAVMKFHSLHRDSRYNSLHIKQMYDYVVAMTMVFFKDQDRSF</sequence>
<dbReference type="Proteomes" id="UP000886520">
    <property type="component" value="Chromosome 5"/>
</dbReference>
<protein>
    <submittedName>
        <fullName evidence="1">Uncharacterized protein</fullName>
    </submittedName>
</protein>
<name>A0A9D4V646_ADICA</name>
<reference evidence="1 2" key="1">
    <citation type="submission" date="2021-01" db="EMBL/GenBank/DDBJ databases">
        <title>Adiantum capillus-veneris genome.</title>
        <authorList>
            <person name="Fang Y."/>
            <person name="Liao Q."/>
        </authorList>
    </citation>
    <scope>NUCLEOTIDE SEQUENCE [LARGE SCALE GENOMIC DNA]</scope>
    <source>
        <strain evidence="1">H3</strain>
        <tissue evidence="1">Leaf</tissue>
    </source>
</reference>
<accession>A0A9D4V646</accession>
<keyword evidence="2" id="KW-1185">Reference proteome</keyword>
<gene>
    <name evidence="1" type="ORF">GOP47_0005096</name>
</gene>
<dbReference type="OrthoDB" id="1920159at2759"/>
<dbReference type="AlphaFoldDB" id="A0A9D4V646"/>
<dbReference type="EMBL" id="JABFUD020000005">
    <property type="protein sequence ID" value="KAI5079617.1"/>
    <property type="molecule type" value="Genomic_DNA"/>
</dbReference>
<evidence type="ECO:0000313" key="1">
    <source>
        <dbReference type="EMBL" id="KAI5079617.1"/>
    </source>
</evidence>
<organism evidence="1 2">
    <name type="scientific">Adiantum capillus-veneris</name>
    <name type="common">Maidenhair fern</name>
    <dbReference type="NCBI Taxonomy" id="13818"/>
    <lineage>
        <taxon>Eukaryota</taxon>
        <taxon>Viridiplantae</taxon>
        <taxon>Streptophyta</taxon>
        <taxon>Embryophyta</taxon>
        <taxon>Tracheophyta</taxon>
        <taxon>Polypodiopsida</taxon>
        <taxon>Polypodiidae</taxon>
        <taxon>Polypodiales</taxon>
        <taxon>Pteridineae</taxon>
        <taxon>Pteridaceae</taxon>
        <taxon>Vittarioideae</taxon>
        <taxon>Adiantum</taxon>
    </lineage>
</organism>
<proteinExistence type="predicted"/>
<comment type="caution">
    <text evidence="1">The sequence shown here is derived from an EMBL/GenBank/DDBJ whole genome shotgun (WGS) entry which is preliminary data.</text>
</comment>